<sequence>MSNPPPYSARVIPPSSRFPHRFVDSNIAASLARIAQLLKPRAPGLISRQSRTAMGEYERRCAAIKAWHDLRATVYARVYPRTDDAGKQALADELSRIMGLVMSKWIEAHNLPDLLGGPTDARHPTVSDKYRAVLWASDGTIVGLLDQLRAIEQQRPEVRHVLQDLPAVCSVWEAEHAGYCPFWGMLTEDELHDAVSNLKNFVQSLESNTGDLGIQQSVIPAALKAMETMGRKCAQRRYRPATVSEQLANNRQRQQELDEMAPLVARLPVGHPDAALHAEFAQHVRSERDSLAQLQNLHDTRRHLEAINFHSLSNSLLNQPLSTRKARIYRMI</sequence>
<organism evidence="1 2">
    <name type="scientific">Rhodotorula toruloides</name>
    <name type="common">Yeast</name>
    <name type="synonym">Rhodosporidium toruloides</name>
    <dbReference type="NCBI Taxonomy" id="5286"/>
    <lineage>
        <taxon>Eukaryota</taxon>
        <taxon>Fungi</taxon>
        <taxon>Dikarya</taxon>
        <taxon>Basidiomycota</taxon>
        <taxon>Pucciniomycotina</taxon>
        <taxon>Microbotryomycetes</taxon>
        <taxon>Sporidiobolales</taxon>
        <taxon>Sporidiobolaceae</taxon>
        <taxon>Rhodotorula</taxon>
    </lineage>
</organism>
<evidence type="ECO:0000313" key="1">
    <source>
        <dbReference type="EMBL" id="GEM11879.1"/>
    </source>
</evidence>
<dbReference type="Proteomes" id="UP000321518">
    <property type="component" value="Unassembled WGS sequence"/>
</dbReference>
<name>A0A511KND5_RHOTO</name>
<evidence type="ECO:0000313" key="2">
    <source>
        <dbReference type="Proteomes" id="UP000321518"/>
    </source>
</evidence>
<proteinExistence type="predicted"/>
<accession>A0A511KND5</accession>
<dbReference type="AlphaFoldDB" id="A0A511KND5"/>
<reference evidence="1 2" key="1">
    <citation type="submission" date="2019-07" db="EMBL/GenBank/DDBJ databases">
        <title>Rhodotorula toruloides NBRC10032 genome sequencing.</title>
        <authorList>
            <person name="Shida Y."/>
            <person name="Takaku H."/>
            <person name="Ogasawara W."/>
            <person name="Mori K."/>
        </authorList>
    </citation>
    <scope>NUCLEOTIDE SEQUENCE [LARGE SCALE GENOMIC DNA]</scope>
    <source>
        <strain evidence="1 2">NBRC10032</strain>
    </source>
</reference>
<protein>
    <submittedName>
        <fullName evidence="1">Uncharacterized protein</fullName>
    </submittedName>
</protein>
<gene>
    <name evidence="1" type="ORF">Rt10032_c17g5896</name>
</gene>
<dbReference type="OrthoDB" id="2528594at2759"/>
<dbReference type="EMBL" id="BJWK01000017">
    <property type="protein sequence ID" value="GEM11879.1"/>
    <property type="molecule type" value="Genomic_DNA"/>
</dbReference>
<comment type="caution">
    <text evidence="1">The sequence shown here is derived from an EMBL/GenBank/DDBJ whole genome shotgun (WGS) entry which is preliminary data.</text>
</comment>